<dbReference type="EMBL" id="JAXAVX010000003">
    <property type="protein sequence ID" value="MDX8151741.1"/>
    <property type="molecule type" value="Genomic_DNA"/>
</dbReference>
<feature type="domain" description="PucR C-terminal helix-turn-helix" evidence="1">
    <location>
        <begin position="344"/>
        <end position="402"/>
    </location>
</feature>
<comment type="caution">
    <text evidence="3">The sequence shown here is derived from an EMBL/GenBank/DDBJ whole genome shotgun (WGS) entry which is preliminary data.</text>
</comment>
<feature type="domain" description="RsbT co-antagonist protein RsbRD N-terminal" evidence="2">
    <location>
        <begin position="25"/>
        <end position="159"/>
    </location>
</feature>
<evidence type="ECO:0000313" key="3">
    <source>
        <dbReference type="EMBL" id="MDX8151741.1"/>
    </source>
</evidence>
<dbReference type="InterPro" id="IPR025736">
    <property type="entry name" value="PucR_C-HTH_dom"/>
</dbReference>
<reference evidence="3 4" key="1">
    <citation type="submission" date="2023-11" db="EMBL/GenBank/DDBJ databases">
        <authorList>
            <person name="Xu M."/>
            <person name="Jiang T."/>
        </authorList>
    </citation>
    <scope>NUCLEOTIDE SEQUENCE [LARGE SCALE GENOMIC DNA]</scope>
    <source>
        <strain evidence="3 4">SD</strain>
    </source>
</reference>
<evidence type="ECO:0000313" key="4">
    <source>
        <dbReference type="Proteomes" id="UP001277761"/>
    </source>
</evidence>
<dbReference type="RefSeq" id="WP_319953895.1">
    <property type="nucleotide sequence ID" value="NZ_JAXAVX010000003.1"/>
</dbReference>
<evidence type="ECO:0000259" key="1">
    <source>
        <dbReference type="Pfam" id="PF13556"/>
    </source>
</evidence>
<keyword evidence="4" id="KW-1185">Reference proteome</keyword>
<proteinExistence type="predicted"/>
<dbReference type="PANTHER" id="PTHR33744:SF1">
    <property type="entry name" value="DNA-BINDING TRANSCRIPTIONAL ACTIVATOR ADER"/>
    <property type="match status" value="1"/>
</dbReference>
<protein>
    <submittedName>
        <fullName evidence="3">Helix-turn-helix domain-containing protein</fullName>
    </submittedName>
</protein>
<dbReference type="Pfam" id="PF13556">
    <property type="entry name" value="HTH_30"/>
    <property type="match status" value="1"/>
</dbReference>
<name>A0ABU4VLD3_9ACTN</name>
<dbReference type="InterPro" id="IPR042070">
    <property type="entry name" value="PucR_C-HTH_sf"/>
</dbReference>
<dbReference type="Proteomes" id="UP001277761">
    <property type="component" value="Unassembled WGS sequence"/>
</dbReference>
<sequence>MAGRSAERAEALVRRVAEEADGDRDELVGLILERLRAGLPEFFADADVARDMAAAVAANVARLHQLLAEPAPRSAALPIEAEDLLQSTIQHGIPLISLLEAYRAAQGVATDWWQARLAAIAPPALLPAATRRLQARIVTYIDVAAVGIRASYERERRAHETSPDGRRAHLVRRLLAGERIDPDAAARTLNHPLTGRHVALVLWRARESAAPDALDVALERIGAALAPARVLRTTTRHRAYAWCSTHGELDPARAADVACPAGVGVAMSARHDGVAGFVRAHGEALRTAELVREAGLAGDGRIALHERFELVALLAREPDDAARFVARVLGPLAEDRTAAARTRGTLRAYLAAGSSRSRAAERLGVHRNTVASRLAAVGLLVEELDAAVDPARRLEVELALHVVAQLGPVERTAAGGVAFRRRR</sequence>
<dbReference type="InterPro" id="IPR051448">
    <property type="entry name" value="CdaR-like_regulators"/>
</dbReference>
<accession>A0ABU4VLD3</accession>
<gene>
    <name evidence="3" type="ORF">SK069_09065</name>
</gene>
<dbReference type="InterPro" id="IPR025751">
    <property type="entry name" value="RsbRD_N_dom"/>
</dbReference>
<dbReference type="Pfam" id="PF14361">
    <property type="entry name" value="RsbRD_N"/>
    <property type="match status" value="1"/>
</dbReference>
<dbReference type="Gene3D" id="1.10.10.2840">
    <property type="entry name" value="PucR C-terminal helix-turn-helix domain"/>
    <property type="match status" value="1"/>
</dbReference>
<dbReference type="PANTHER" id="PTHR33744">
    <property type="entry name" value="CARBOHYDRATE DIACID REGULATOR"/>
    <property type="match status" value="1"/>
</dbReference>
<evidence type="ECO:0000259" key="2">
    <source>
        <dbReference type="Pfam" id="PF14361"/>
    </source>
</evidence>
<organism evidence="3 4">
    <name type="scientific">Patulibacter brassicae</name>
    <dbReference type="NCBI Taxonomy" id="1705717"/>
    <lineage>
        <taxon>Bacteria</taxon>
        <taxon>Bacillati</taxon>
        <taxon>Actinomycetota</taxon>
        <taxon>Thermoleophilia</taxon>
        <taxon>Solirubrobacterales</taxon>
        <taxon>Patulibacteraceae</taxon>
        <taxon>Patulibacter</taxon>
    </lineage>
</organism>